<reference evidence="2 4" key="2">
    <citation type="journal article" date="2016" name="Front. Microbiol.">
        <title>Industrial Acetogenic Biocatalysts: A Comparative Metabolic and Genomic Analysis.</title>
        <authorList>
            <person name="Bengelsdorf F."/>
            <person name="Poehlein A."/>
            <person name="Sonja S."/>
            <person name="Erz C."/>
            <person name="Hummel T."/>
            <person name="Hoffmeister S."/>
            <person name="Daniel R."/>
            <person name="Durre P."/>
        </authorList>
    </citation>
    <scope>NUCLEOTIDE SEQUENCE [LARGE SCALE GENOMIC DNA]</scope>
    <source>
        <strain evidence="2 4">PTA-10522</strain>
    </source>
</reference>
<accession>A0A166SP21</accession>
<evidence type="ECO:0000313" key="4">
    <source>
        <dbReference type="Proteomes" id="UP000093694"/>
    </source>
</evidence>
<dbReference type="AlphaFoldDB" id="A0A166SP21"/>
<dbReference type="Proteomes" id="UP000077384">
    <property type="component" value="Unassembled WGS sequence"/>
</dbReference>
<evidence type="ECO:0008006" key="5">
    <source>
        <dbReference type="Google" id="ProtNLM"/>
    </source>
</evidence>
<organism evidence="1 3">
    <name type="scientific">Clostridium coskatii</name>
    <dbReference type="NCBI Taxonomy" id="1705578"/>
    <lineage>
        <taxon>Bacteria</taxon>
        <taxon>Bacillati</taxon>
        <taxon>Bacillota</taxon>
        <taxon>Clostridia</taxon>
        <taxon>Eubacteriales</taxon>
        <taxon>Clostridiaceae</taxon>
        <taxon>Clostridium</taxon>
    </lineage>
</organism>
<proteinExistence type="predicted"/>
<dbReference type="EMBL" id="LROR01000070">
    <property type="protein sequence ID" value="OBR91522.1"/>
    <property type="molecule type" value="Genomic_DNA"/>
</dbReference>
<comment type="caution">
    <text evidence="1">The sequence shown here is derived from an EMBL/GenBank/DDBJ whole genome shotgun (WGS) entry which is preliminary data.</text>
</comment>
<evidence type="ECO:0000313" key="2">
    <source>
        <dbReference type="EMBL" id="OBR91522.1"/>
    </source>
</evidence>
<gene>
    <name evidence="2" type="ORF">CLCOS_34420</name>
    <name evidence="1" type="ORF">WX73_00889</name>
</gene>
<evidence type="ECO:0000313" key="3">
    <source>
        <dbReference type="Proteomes" id="UP000077384"/>
    </source>
</evidence>
<name>A0A166SP21_9CLOT</name>
<evidence type="ECO:0000313" key="1">
    <source>
        <dbReference type="EMBL" id="OAA92593.1"/>
    </source>
</evidence>
<dbReference type="EMBL" id="LITQ01000019">
    <property type="protein sequence ID" value="OAA92593.1"/>
    <property type="molecule type" value="Genomic_DNA"/>
</dbReference>
<reference evidence="1 3" key="1">
    <citation type="journal article" date="2015" name="Biotechnol. Bioeng.">
        <title>Genome sequence and phenotypic characterization of Caulobacter segnis.</title>
        <authorList>
            <person name="Patel S."/>
            <person name="Fletcher B."/>
            <person name="Scott D.C."/>
            <person name="Ely B."/>
        </authorList>
    </citation>
    <scope>NUCLEOTIDE SEQUENCE [LARGE SCALE GENOMIC DNA]</scope>
    <source>
        <strain evidence="1 3">PS02</strain>
    </source>
</reference>
<protein>
    <recommendedName>
        <fullName evidence="5">CRISPR-associated protein Csh1</fullName>
    </recommendedName>
</protein>
<dbReference type="Proteomes" id="UP000093694">
    <property type="component" value="Unassembled WGS sequence"/>
</dbReference>
<keyword evidence="4" id="KW-1185">Reference proteome</keyword>
<sequence>MSDSRVIKEFTKKDVFYNNGLVNLKMYLDEYSVKGLEYELTENNLNLKYPELEDEKYYNEILNGFITNNHIVFHTDNDRLYWDKDNGGFIYSKKYDVQGKSSGNDVKNLYKYVTPTEIGKTTEKLFNEYMEFAKKNGLKDASIKEDRKIFEKASKFKPENQCKIPLFMTPNEAVKSYIEYSVKGDMLNLDSKIHQFEDGGYCFRDMLLNKDNYIDKWDALIYWYGVKTKRYYNSVYFIYLNSTDLLALYDLKKHFNISDEIEKYRDKKTGKVKNSSTNVKMSSQLEHDGIENNNFYISSSISEFQLKFFMYMLSHIYHIEDDYETSDRERIRRRVEKLYNNLLKISFVTYTEDGNMKSSLDEYTKTYRVIGFLKKLIEMKYDDSTLFKYFADLITSISLSKSDQEKVNLNIKKFCESILKFSDLRKIYYEVSFKILRNNKRSLGSGLYEFENIYLKEIRRGEYIMSLHTKSKELGREIGVFAANLNDKDLLFKLRNIKNQKQMVSYFKDLKFTVLRKQADAKFSKEFNNTMEEILTEIEEKPADWEIIRDYIAIYAIDKYRAAVYAKQTSKGGK</sequence>
<dbReference type="PATRIC" id="fig|1705578.3.peg.1274"/>
<dbReference type="RefSeq" id="WP_063601510.1">
    <property type="nucleotide sequence ID" value="NZ_LITQ01000019.1"/>
</dbReference>